<dbReference type="AlphaFoldDB" id="E4ZN81"/>
<feature type="signal peptide" evidence="1">
    <location>
        <begin position="1"/>
        <end position="18"/>
    </location>
</feature>
<dbReference type="OrthoDB" id="3776817at2759"/>
<organism evidence="3">
    <name type="scientific">Leptosphaeria maculans (strain JN3 / isolate v23.1.3 / race Av1-4-5-6-7-8)</name>
    <name type="common">Blackleg fungus</name>
    <name type="synonym">Phoma lingam</name>
    <dbReference type="NCBI Taxonomy" id="985895"/>
    <lineage>
        <taxon>Eukaryota</taxon>
        <taxon>Fungi</taxon>
        <taxon>Dikarya</taxon>
        <taxon>Ascomycota</taxon>
        <taxon>Pezizomycotina</taxon>
        <taxon>Dothideomycetes</taxon>
        <taxon>Pleosporomycetidae</taxon>
        <taxon>Pleosporales</taxon>
        <taxon>Pleosporineae</taxon>
        <taxon>Leptosphaeriaceae</taxon>
        <taxon>Plenodomus</taxon>
        <taxon>Plenodomus lingam/Leptosphaeria maculans species complex</taxon>
    </lineage>
</organism>
<keyword evidence="3" id="KW-1185">Reference proteome</keyword>
<gene>
    <name evidence="2" type="ORF">LEMA_P038410.1</name>
</gene>
<dbReference type="InParanoid" id="E4ZN81"/>
<proteinExistence type="predicted"/>
<sequence length="189" mass="21235">MLYLYVLMMVMMMLDTLAATTEDWKDPHDVLINPRGQKVCLQQCGTPKLLCPEAFFLDHSGSCFRCCSIWNETVIRIDCKDSYSAAASMPKSISSWLGNATTTSMSNATISSPARMTEVHRHSNITSEHQLAPSRLHGQTSLRDKDSNQYQLKLRHRSNCILLWACLVLHNLQTTAKPLARSIFEGKGT</sequence>
<dbReference type="EMBL" id="FP929105">
    <property type="protein sequence ID" value="CBX92940.1"/>
    <property type="molecule type" value="Genomic_DNA"/>
</dbReference>
<dbReference type="VEuPathDB" id="FungiDB:LEMA_P038410.1"/>
<evidence type="ECO:0000313" key="3">
    <source>
        <dbReference type="Proteomes" id="UP000002668"/>
    </source>
</evidence>
<name>E4ZN81_LEPMJ</name>
<accession>E4ZN81</accession>
<reference evidence="3" key="1">
    <citation type="journal article" date="2011" name="Nat. Commun.">
        <title>Effector diversification within compartments of the Leptosphaeria maculans genome affected by Repeat-Induced Point mutations.</title>
        <authorList>
            <person name="Rouxel T."/>
            <person name="Grandaubert J."/>
            <person name="Hane J.K."/>
            <person name="Hoede C."/>
            <person name="van de Wouw A.P."/>
            <person name="Couloux A."/>
            <person name="Dominguez V."/>
            <person name="Anthouard V."/>
            <person name="Bally P."/>
            <person name="Bourras S."/>
            <person name="Cozijnsen A.J."/>
            <person name="Ciuffetti L.M."/>
            <person name="Degrave A."/>
            <person name="Dilmaghani A."/>
            <person name="Duret L."/>
            <person name="Fudal I."/>
            <person name="Goodwin S.B."/>
            <person name="Gout L."/>
            <person name="Glaser N."/>
            <person name="Linglin J."/>
            <person name="Kema G.H.J."/>
            <person name="Lapalu N."/>
            <person name="Lawrence C.B."/>
            <person name="May K."/>
            <person name="Meyer M."/>
            <person name="Ollivier B."/>
            <person name="Poulain J."/>
            <person name="Schoch C.L."/>
            <person name="Simon A."/>
            <person name="Spatafora J.W."/>
            <person name="Stachowiak A."/>
            <person name="Turgeon B.G."/>
            <person name="Tyler B.M."/>
            <person name="Vincent D."/>
            <person name="Weissenbach J."/>
            <person name="Amselem J."/>
            <person name="Quesneville H."/>
            <person name="Oliver R.P."/>
            <person name="Wincker P."/>
            <person name="Balesdent M.-H."/>
            <person name="Howlett B.J."/>
        </authorList>
    </citation>
    <scope>NUCLEOTIDE SEQUENCE [LARGE SCALE GENOMIC DNA]</scope>
    <source>
        <strain evidence="3">JN3 / isolate v23.1.3 / race Av1-4-5-6-7-8</strain>
    </source>
</reference>
<evidence type="ECO:0000256" key="1">
    <source>
        <dbReference type="SAM" id="SignalP"/>
    </source>
</evidence>
<keyword evidence="1" id="KW-0732">Signal</keyword>
<dbReference type="HOGENOM" id="CLU_1434677_0_0_1"/>
<feature type="chain" id="PRO_5003193059" evidence="1">
    <location>
        <begin position="19"/>
        <end position="189"/>
    </location>
</feature>
<evidence type="ECO:0000313" key="2">
    <source>
        <dbReference type="EMBL" id="CBX92940.1"/>
    </source>
</evidence>
<protein>
    <submittedName>
        <fullName evidence="2">Predicted protein</fullName>
    </submittedName>
</protein>
<dbReference type="Proteomes" id="UP000002668">
    <property type="component" value="Genome"/>
</dbReference>